<feature type="transmembrane region" description="Helical" evidence="1">
    <location>
        <begin position="21"/>
        <end position="44"/>
    </location>
</feature>
<accession>A0A2G9YW33</accession>
<organism evidence="2 3">
    <name type="scientific">Candidatus Nealsonbacteria bacterium CG23_combo_of_CG06-09_8_20_14_all_38_19</name>
    <dbReference type="NCBI Taxonomy" id="1974721"/>
    <lineage>
        <taxon>Bacteria</taxon>
        <taxon>Candidatus Nealsoniibacteriota</taxon>
    </lineage>
</organism>
<comment type="caution">
    <text evidence="2">The sequence shown here is derived from an EMBL/GenBank/DDBJ whole genome shotgun (WGS) entry which is preliminary data.</text>
</comment>
<feature type="transmembrane region" description="Helical" evidence="1">
    <location>
        <begin position="50"/>
        <end position="70"/>
    </location>
</feature>
<dbReference type="Proteomes" id="UP000230273">
    <property type="component" value="Unassembled WGS sequence"/>
</dbReference>
<feature type="transmembrane region" description="Helical" evidence="1">
    <location>
        <begin position="284"/>
        <end position="304"/>
    </location>
</feature>
<gene>
    <name evidence="2" type="ORF">COX36_03185</name>
</gene>
<feature type="transmembrane region" description="Helical" evidence="1">
    <location>
        <begin position="319"/>
        <end position="338"/>
    </location>
</feature>
<feature type="transmembrane region" description="Helical" evidence="1">
    <location>
        <begin position="82"/>
        <end position="105"/>
    </location>
</feature>
<keyword evidence="1" id="KW-1133">Transmembrane helix</keyword>
<proteinExistence type="predicted"/>
<protein>
    <submittedName>
        <fullName evidence="2">Uncharacterized protein</fullName>
    </submittedName>
</protein>
<keyword evidence="1" id="KW-0472">Membrane</keyword>
<feature type="transmembrane region" description="Helical" evidence="1">
    <location>
        <begin position="225"/>
        <end position="246"/>
    </location>
</feature>
<dbReference type="AlphaFoldDB" id="A0A2G9YW33"/>
<feature type="transmembrane region" description="Helical" evidence="1">
    <location>
        <begin position="194"/>
        <end position="213"/>
    </location>
</feature>
<feature type="transmembrane region" description="Helical" evidence="1">
    <location>
        <begin position="125"/>
        <end position="142"/>
    </location>
</feature>
<name>A0A2G9YW33_9BACT</name>
<feature type="transmembrane region" description="Helical" evidence="1">
    <location>
        <begin position="154"/>
        <end position="174"/>
    </location>
</feature>
<evidence type="ECO:0000256" key="1">
    <source>
        <dbReference type="SAM" id="Phobius"/>
    </source>
</evidence>
<evidence type="ECO:0000313" key="3">
    <source>
        <dbReference type="Proteomes" id="UP000230273"/>
    </source>
</evidence>
<sequence>MNLGKFFKRKENQDDIKDMSYFRVGISLGATWSWGVSMIATIAFMYSYGIIPALVWVSGNILAMPLFGYIKVKIRGFEKWINFIPLILFSLFIAAMAIIMNMQALLIGLGGGHDVASFHFLDNTYSVPFIIFLSLAILLFIYRYGLRGDVLSDLGYYSLQIFSVILLAVSSIVISNFTINPSLQFINEAGIKWVFPLGLLGIITGVFTDPMMWQRFEQKENQIKLSLWGGFWFGLYMIFVVLTGLFFKPTLFLGILLLIVIFALAVSTIGSATNAIQYLTKKIGVGKTTGLIVAFIAIITWPYFMEHGMAKIWNIYAGYRWKVVTSMIVISLIGQYLIKKESREKVINFMKKIKLFYKV</sequence>
<feature type="transmembrane region" description="Helical" evidence="1">
    <location>
        <begin position="252"/>
        <end position="272"/>
    </location>
</feature>
<keyword evidence="1" id="KW-0812">Transmembrane</keyword>
<dbReference type="EMBL" id="PCRP01000051">
    <property type="protein sequence ID" value="PIP23466.1"/>
    <property type="molecule type" value="Genomic_DNA"/>
</dbReference>
<reference evidence="2 3" key="1">
    <citation type="submission" date="2017-09" db="EMBL/GenBank/DDBJ databases">
        <title>Depth-based differentiation of microbial function through sediment-hosted aquifers and enrichment of novel symbionts in the deep terrestrial subsurface.</title>
        <authorList>
            <person name="Probst A.J."/>
            <person name="Ladd B."/>
            <person name="Jarett J.K."/>
            <person name="Geller-Mcgrath D.E."/>
            <person name="Sieber C.M."/>
            <person name="Emerson J.B."/>
            <person name="Anantharaman K."/>
            <person name="Thomas B.C."/>
            <person name="Malmstrom R."/>
            <person name="Stieglmeier M."/>
            <person name="Klingl A."/>
            <person name="Woyke T."/>
            <person name="Ryan C.M."/>
            <person name="Banfield J.F."/>
        </authorList>
    </citation>
    <scope>NUCLEOTIDE SEQUENCE [LARGE SCALE GENOMIC DNA]</scope>
    <source>
        <strain evidence="2">CG23_combo_of_CG06-09_8_20_14_all_38_19</strain>
    </source>
</reference>
<evidence type="ECO:0000313" key="2">
    <source>
        <dbReference type="EMBL" id="PIP23466.1"/>
    </source>
</evidence>